<evidence type="ECO:0000256" key="4">
    <source>
        <dbReference type="ARBA" id="ARBA00022741"/>
    </source>
</evidence>
<dbReference type="SUPFAM" id="SSF50677">
    <property type="entry name" value="ValRS/IleRS/LeuRS editing domain"/>
    <property type="match status" value="1"/>
</dbReference>
<name>A0ABP1NXC3_XYLVO</name>
<gene>
    <name evidence="13" type="ORF">XYLVIOL_LOCUS7297</name>
</gene>
<dbReference type="Pfam" id="PF00133">
    <property type="entry name" value="tRNA-synt_1"/>
    <property type="match status" value="2"/>
</dbReference>
<feature type="domain" description="Aminoacyl-tRNA synthetase class Ia" evidence="11">
    <location>
        <begin position="413"/>
        <end position="571"/>
    </location>
</feature>
<feature type="domain" description="Methionyl/Valyl/Leucyl/Isoleucyl-tRNA synthetase anticodon-binding" evidence="12">
    <location>
        <begin position="703"/>
        <end position="809"/>
    </location>
</feature>
<organism evidence="13 14">
    <name type="scientific">Xylocopa violacea</name>
    <name type="common">Violet carpenter bee</name>
    <name type="synonym">Apis violacea</name>
    <dbReference type="NCBI Taxonomy" id="135666"/>
    <lineage>
        <taxon>Eukaryota</taxon>
        <taxon>Metazoa</taxon>
        <taxon>Ecdysozoa</taxon>
        <taxon>Arthropoda</taxon>
        <taxon>Hexapoda</taxon>
        <taxon>Insecta</taxon>
        <taxon>Pterygota</taxon>
        <taxon>Neoptera</taxon>
        <taxon>Endopterygota</taxon>
        <taxon>Hymenoptera</taxon>
        <taxon>Apocrita</taxon>
        <taxon>Aculeata</taxon>
        <taxon>Apoidea</taxon>
        <taxon>Anthophila</taxon>
        <taxon>Apidae</taxon>
        <taxon>Xylocopa</taxon>
        <taxon>Xylocopa</taxon>
    </lineage>
</organism>
<evidence type="ECO:0000256" key="5">
    <source>
        <dbReference type="ARBA" id="ARBA00022840"/>
    </source>
</evidence>
<keyword evidence="3 10" id="KW-0436">Ligase</keyword>
<evidence type="ECO:0000313" key="14">
    <source>
        <dbReference type="Proteomes" id="UP001642520"/>
    </source>
</evidence>
<dbReference type="InterPro" id="IPR002302">
    <property type="entry name" value="Leu-tRNA-ligase"/>
</dbReference>
<evidence type="ECO:0000256" key="8">
    <source>
        <dbReference type="ARBA" id="ARBA00030520"/>
    </source>
</evidence>
<evidence type="ECO:0000259" key="11">
    <source>
        <dbReference type="Pfam" id="PF00133"/>
    </source>
</evidence>
<dbReference type="Gene3D" id="3.40.50.620">
    <property type="entry name" value="HUPs"/>
    <property type="match status" value="2"/>
</dbReference>
<keyword evidence="6 10" id="KW-0648">Protein biosynthesis</keyword>
<accession>A0ABP1NXC3</accession>
<evidence type="ECO:0000256" key="2">
    <source>
        <dbReference type="ARBA" id="ARBA00013164"/>
    </source>
</evidence>
<protein>
    <recommendedName>
        <fullName evidence="2">leucine--tRNA ligase</fullName>
        <ecNumber evidence="2">6.1.1.4</ecNumber>
    </recommendedName>
    <alternativeName>
        <fullName evidence="8">Leucyl-tRNA synthetase</fullName>
    </alternativeName>
</protein>
<dbReference type="PANTHER" id="PTHR43740">
    <property type="entry name" value="LEUCYL-TRNA SYNTHETASE"/>
    <property type="match status" value="1"/>
</dbReference>
<dbReference type="Gene3D" id="1.10.730.10">
    <property type="entry name" value="Isoleucyl-tRNA Synthetase, Domain 1"/>
    <property type="match status" value="2"/>
</dbReference>
<keyword evidence="4 10" id="KW-0547">Nucleotide-binding</keyword>
<evidence type="ECO:0000313" key="13">
    <source>
        <dbReference type="EMBL" id="CAL7945582.1"/>
    </source>
</evidence>
<dbReference type="InterPro" id="IPR001412">
    <property type="entry name" value="aa-tRNA-synth_I_CS"/>
</dbReference>
<comment type="caution">
    <text evidence="13">The sequence shown here is derived from an EMBL/GenBank/DDBJ whole genome shotgun (WGS) entry which is preliminary data.</text>
</comment>
<evidence type="ECO:0000256" key="7">
    <source>
        <dbReference type="ARBA" id="ARBA00023146"/>
    </source>
</evidence>
<dbReference type="NCBIfam" id="TIGR00396">
    <property type="entry name" value="leuS_bact"/>
    <property type="match status" value="1"/>
</dbReference>
<dbReference type="SUPFAM" id="SSF52374">
    <property type="entry name" value="Nucleotidylyl transferase"/>
    <property type="match status" value="1"/>
</dbReference>
<reference evidence="13 14" key="1">
    <citation type="submission" date="2024-08" db="EMBL/GenBank/DDBJ databases">
        <authorList>
            <person name="Will J Nash"/>
            <person name="Angela Man"/>
            <person name="Seanna McTaggart"/>
            <person name="Kendall Baker"/>
            <person name="Tom Barker"/>
            <person name="Leah Catchpole"/>
            <person name="Alex Durrant"/>
            <person name="Karim Gharbi"/>
            <person name="Naomi Irish"/>
            <person name="Gemy Kaithakottil"/>
            <person name="Debby Ku"/>
            <person name="Aaliyah Providence"/>
            <person name="Felix Shaw"/>
            <person name="David Swarbreck"/>
            <person name="Chris Watkins"/>
            <person name="Ann M. McCartney"/>
            <person name="Giulio Formenti"/>
            <person name="Alice Mouton"/>
            <person name="Noel Vella"/>
            <person name="Bjorn M von Reumont"/>
            <person name="Adriana Vella"/>
            <person name="Wilfried Haerty"/>
        </authorList>
    </citation>
    <scope>NUCLEOTIDE SEQUENCE [LARGE SCALE GENOMIC DNA]</scope>
</reference>
<evidence type="ECO:0000256" key="6">
    <source>
        <dbReference type="ARBA" id="ARBA00022917"/>
    </source>
</evidence>
<dbReference type="PROSITE" id="PS00178">
    <property type="entry name" value="AA_TRNA_LIGASE_I"/>
    <property type="match status" value="1"/>
</dbReference>
<evidence type="ECO:0000256" key="9">
    <source>
        <dbReference type="ARBA" id="ARBA00047469"/>
    </source>
</evidence>
<keyword evidence="5 10" id="KW-0067">ATP-binding</keyword>
<dbReference type="PRINTS" id="PR00985">
    <property type="entry name" value="TRNASYNTHLEU"/>
</dbReference>
<comment type="catalytic activity">
    <reaction evidence="9">
        <text>tRNA(Leu) + L-leucine + ATP = L-leucyl-tRNA(Leu) + AMP + diphosphate</text>
        <dbReference type="Rhea" id="RHEA:11688"/>
        <dbReference type="Rhea" id="RHEA-COMP:9613"/>
        <dbReference type="Rhea" id="RHEA-COMP:9622"/>
        <dbReference type="ChEBI" id="CHEBI:30616"/>
        <dbReference type="ChEBI" id="CHEBI:33019"/>
        <dbReference type="ChEBI" id="CHEBI:57427"/>
        <dbReference type="ChEBI" id="CHEBI:78442"/>
        <dbReference type="ChEBI" id="CHEBI:78494"/>
        <dbReference type="ChEBI" id="CHEBI:456215"/>
        <dbReference type="EC" id="6.1.1.4"/>
    </reaction>
</comment>
<dbReference type="Proteomes" id="UP001642520">
    <property type="component" value="Unassembled WGS sequence"/>
</dbReference>
<evidence type="ECO:0000259" key="12">
    <source>
        <dbReference type="Pfam" id="PF08264"/>
    </source>
</evidence>
<dbReference type="InterPro" id="IPR009080">
    <property type="entry name" value="tRNAsynth_Ia_anticodon-bd"/>
</dbReference>
<dbReference type="InterPro" id="IPR014729">
    <property type="entry name" value="Rossmann-like_a/b/a_fold"/>
</dbReference>
<evidence type="ECO:0000256" key="1">
    <source>
        <dbReference type="ARBA" id="ARBA00005594"/>
    </source>
</evidence>
<dbReference type="CDD" id="cd00812">
    <property type="entry name" value="LeuRS_core"/>
    <property type="match status" value="1"/>
</dbReference>
<dbReference type="Pfam" id="PF08264">
    <property type="entry name" value="Anticodon_1"/>
    <property type="match status" value="1"/>
</dbReference>
<sequence length="882" mass="102602">MKITKLYCRKHLSYCKNNILFKSVINRYASTGINKFSSVRVTDEIKKDIEKYWGDKINLYRYDDTDDTRKKFYVLSMFPYPSGTLHMGHVRVYTISDTVARFYRMKGYNVLHPMGWDAFGLPAENAAFEKRVDPAKWTYNNIKSMKNQLNSMNFSFDWDKEFATCDPEYYRWTQELFLILFERDLVYRKESFVNWDPVDETVLAEEQVDENNCSWRSGAKVEKKLLNQWFIRTTAFAKSLLEGLDDTTLKEWKDVKKIQQNWIGECNGTSFEFQLIGNIPNYPKTINIWTSLPEFIEHAKFIAISPNSLLNRSEYCQDITNGIKIMDAKVLNPFNGNELPIFITDKLTFQNYRDTHIGIPSASIDDYQFSDLVGIEFKRHSIRSYEEQQCKLSDILFKARKWKIGGYPVSSRLQDWLISRQRYWGTPIPIVHCTNCGIQPVPRDQLPVVLPNTMLSSSNKKCTLHDSKGWLNTSCPKCGTQAIRESDTMDTFVDSSWYYLRYIDPKNTKEMFAVDKIKKIFPVDLYIGGKEHAVLHLYYARFISHFLHSEGYLPSKEPFKQLLVHGMVLGKTYQITSTGKYSGANEVEEVAGQYVEKNTKEPVTVLWEKMSKSKHNGVDPVEFLNKYGIDTTRLFILADHSPTSNKHWNCDTMPGILNWQNRMWKTVQNFIDYRNNVTLEELQAEPTDPKFAEDELYMFDSRNYFLKTVTYNIIKSQQLSVAISRMQGLTNSLCKVSTECMKKGREYERALAVQIIMLTPFAPHFASELWAAFSMTKHHLISEDEVKLDKDVIEQKWPEIDMNYKMTLDVKINNAQCTKIKISKYEMDKLSLETALGLIENDPKVQKRLRKSKIVESKLLLGAGYDSKILIKAEKCIKTVAT</sequence>
<dbReference type="EC" id="6.1.1.4" evidence="2"/>
<dbReference type="PANTHER" id="PTHR43740:SF2">
    <property type="entry name" value="LEUCINE--TRNA LIGASE, MITOCHONDRIAL"/>
    <property type="match status" value="1"/>
</dbReference>
<dbReference type="InterPro" id="IPR013155">
    <property type="entry name" value="M/V/L/I-tRNA-synth_anticd-bd"/>
</dbReference>
<feature type="domain" description="Aminoacyl-tRNA synthetase class Ia" evidence="11">
    <location>
        <begin position="52"/>
        <end position="264"/>
    </location>
</feature>
<comment type="similarity">
    <text evidence="1 10">Belongs to the class-I aminoacyl-tRNA synthetase family.</text>
</comment>
<evidence type="ECO:0000256" key="3">
    <source>
        <dbReference type="ARBA" id="ARBA00022598"/>
    </source>
</evidence>
<proteinExistence type="inferred from homology"/>
<dbReference type="SUPFAM" id="SSF47323">
    <property type="entry name" value="Anticodon-binding domain of a subclass of class I aminoacyl-tRNA synthetases"/>
    <property type="match status" value="1"/>
</dbReference>
<keyword evidence="14" id="KW-1185">Reference proteome</keyword>
<evidence type="ECO:0000256" key="10">
    <source>
        <dbReference type="RuleBase" id="RU363035"/>
    </source>
</evidence>
<keyword evidence="7 10" id="KW-0030">Aminoacyl-tRNA synthetase</keyword>
<dbReference type="InterPro" id="IPR009008">
    <property type="entry name" value="Val/Leu/Ile-tRNA-synth_edit"/>
</dbReference>
<dbReference type="EMBL" id="CAXAJV020001294">
    <property type="protein sequence ID" value="CAL7945582.1"/>
    <property type="molecule type" value="Genomic_DNA"/>
</dbReference>
<dbReference type="InterPro" id="IPR002300">
    <property type="entry name" value="aa-tRNA-synth_Ia"/>
</dbReference>